<keyword evidence="3" id="KW-1185">Reference proteome</keyword>
<protein>
    <submittedName>
        <fullName evidence="2">Uncharacterized protein</fullName>
    </submittedName>
</protein>
<evidence type="ECO:0000313" key="3">
    <source>
        <dbReference type="Proteomes" id="UP001500547"/>
    </source>
</evidence>
<name>A0ABP9QUH9_9RHOO</name>
<reference evidence="3" key="1">
    <citation type="journal article" date="2019" name="Int. J. Syst. Evol. Microbiol.">
        <title>The Global Catalogue of Microorganisms (GCM) 10K type strain sequencing project: providing services to taxonomists for standard genome sequencing and annotation.</title>
        <authorList>
            <consortium name="The Broad Institute Genomics Platform"/>
            <consortium name="The Broad Institute Genome Sequencing Center for Infectious Disease"/>
            <person name="Wu L."/>
            <person name="Ma J."/>
        </authorList>
    </citation>
    <scope>NUCLEOTIDE SEQUENCE [LARGE SCALE GENOMIC DNA]</scope>
    <source>
        <strain evidence="3">JCM 18715</strain>
    </source>
</reference>
<keyword evidence="1" id="KW-0472">Membrane</keyword>
<dbReference type="Proteomes" id="UP001500547">
    <property type="component" value="Unassembled WGS sequence"/>
</dbReference>
<accession>A0ABP9QUH9</accession>
<evidence type="ECO:0000256" key="1">
    <source>
        <dbReference type="SAM" id="Phobius"/>
    </source>
</evidence>
<sequence>MFVLGQFAIWLLLPPIVLALLIKQVLKKRLGFQLNRYWVFFIALMLAIPSYCVVETFLSHHYVMKYVDRLSES</sequence>
<keyword evidence="1" id="KW-1133">Transmembrane helix</keyword>
<dbReference type="EMBL" id="BAABLD010000008">
    <property type="protein sequence ID" value="GAA5167621.1"/>
    <property type="molecule type" value="Genomic_DNA"/>
</dbReference>
<feature type="transmembrane region" description="Helical" evidence="1">
    <location>
        <begin position="35"/>
        <end position="54"/>
    </location>
</feature>
<gene>
    <name evidence="2" type="ORF">GCM10025770_26580</name>
</gene>
<keyword evidence="1" id="KW-0812">Transmembrane</keyword>
<evidence type="ECO:0000313" key="2">
    <source>
        <dbReference type="EMBL" id="GAA5167621.1"/>
    </source>
</evidence>
<proteinExistence type="predicted"/>
<organism evidence="2 3">
    <name type="scientific">Viridibacterium curvum</name>
    <dbReference type="NCBI Taxonomy" id="1101404"/>
    <lineage>
        <taxon>Bacteria</taxon>
        <taxon>Pseudomonadati</taxon>
        <taxon>Pseudomonadota</taxon>
        <taxon>Betaproteobacteria</taxon>
        <taxon>Rhodocyclales</taxon>
        <taxon>Rhodocyclaceae</taxon>
        <taxon>Viridibacterium</taxon>
    </lineage>
</organism>
<comment type="caution">
    <text evidence="2">The sequence shown here is derived from an EMBL/GenBank/DDBJ whole genome shotgun (WGS) entry which is preliminary data.</text>
</comment>